<reference evidence="3" key="2">
    <citation type="submission" date="2021-01" db="UniProtKB">
        <authorList>
            <consortium name="EnsemblMetazoa"/>
        </authorList>
    </citation>
    <scope>IDENTIFICATION</scope>
</reference>
<keyword evidence="4" id="KW-1185">Reference proteome</keyword>
<dbReference type="InParanoid" id="A0A7M7P7M9"/>
<dbReference type="PANTHER" id="PTHR22767">
    <property type="entry name" value="N-TERMINAL ACETYLTRANSFERASE-RELATED"/>
    <property type="match status" value="1"/>
</dbReference>
<organism evidence="3 4">
    <name type="scientific">Strongylocentrotus purpuratus</name>
    <name type="common">Purple sea urchin</name>
    <dbReference type="NCBI Taxonomy" id="7668"/>
    <lineage>
        <taxon>Eukaryota</taxon>
        <taxon>Metazoa</taxon>
        <taxon>Echinodermata</taxon>
        <taxon>Eleutherozoa</taxon>
        <taxon>Echinozoa</taxon>
        <taxon>Echinoidea</taxon>
        <taxon>Euechinoidea</taxon>
        <taxon>Echinacea</taxon>
        <taxon>Camarodonta</taxon>
        <taxon>Echinidea</taxon>
        <taxon>Strongylocentrotidae</taxon>
        <taxon>Strongylocentrotus</taxon>
    </lineage>
</organism>
<dbReference type="Proteomes" id="UP000007110">
    <property type="component" value="Unassembled WGS sequence"/>
</dbReference>
<dbReference type="AlphaFoldDB" id="A0A7M7P7M9"/>
<evidence type="ECO:0000313" key="4">
    <source>
        <dbReference type="Proteomes" id="UP000007110"/>
    </source>
</evidence>
<evidence type="ECO:0008006" key="5">
    <source>
        <dbReference type="Google" id="ProtNLM"/>
    </source>
</evidence>
<reference evidence="4" key="1">
    <citation type="submission" date="2015-02" db="EMBL/GenBank/DDBJ databases">
        <title>Genome sequencing for Strongylocentrotus purpuratus.</title>
        <authorList>
            <person name="Murali S."/>
            <person name="Liu Y."/>
            <person name="Vee V."/>
            <person name="English A."/>
            <person name="Wang M."/>
            <person name="Skinner E."/>
            <person name="Han Y."/>
            <person name="Muzny D.M."/>
            <person name="Worley K.C."/>
            <person name="Gibbs R.A."/>
        </authorList>
    </citation>
    <scope>NUCLEOTIDE SEQUENCE</scope>
</reference>
<dbReference type="Pfam" id="PF09797">
    <property type="entry name" value="NatB_MDM20"/>
    <property type="match status" value="1"/>
</dbReference>
<comment type="similarity">
    <text evidence="1">Belongs to the MDM20/NAA25 family.</text>
</comment>
<dbReference type="OrthoDB" id="1874341at2759"/>
<dbReference type="KEGG" id="spu:755896"/>
<dbReference type="Gene3D" id="1.25.40.1040">
    <property type="match status" value="1"/>
</dbReference>
<proteinExistence type="inferred from homology"/>
<dbReference type="GeneID" id="755896"/>
<dbReference type="InterPro" id="IPR011990">
    <property type="entry name" value="TPR-like_helical_dom_sf"/>
</dbReference>
<sequence length="996" mass="113576">MAGRSGHVDVVNERRLKPLYDNLDNGNYKMALQAADKLLKKHKDLHCAKVLKALALLRMGRRKESLAITEDVIEVKPTDEATLSALSICFREMQKPELIVEIYSSALKNQPQNEEFHTYLFMALVRIGNCKRQQQVAMALYKAFPKNPYYFWGVMSVVMQGLTSVDTKLASTMYFPLSEKMIERMVKENKLDAEAEVILYLMVLDYLGKHDKAIEILDGPLGKLMNSEIDGVLIRKAELFTKMEKCAEANNAYRSLLLKQPDNWFFYEQYFTSAFKLLDASWTPPEDEQEKSKLGEVDHTLDLVVSFIQEQIVTEEAKSKNSGDAGVDRSLRGPYLARLELIQQLTKRGAGEEARERIGSAQDHIRHYHSLFGAKFCCYSDLSRYTDLLGDEDGAIFTQSLVEDRLPLDEEEGLSIATSIKGLQRHLSTIQLSRRLGIQSTLSSAEKLDVAMEMAATHRQSLRFAAGNISADHQYADDYLLLAVHILLDVWEETGDDQHLWKMIMMLEMGITNSKNNSQMKLLLMRLYCVASVFGPIPDLFTSLDIKHIQQDTLGYNAASFVKSLGHFSSANSLYNSTLRFFTSNHKDTTEHIIAAYKFGSFHKIPEFLSFRKRVKHSLHFAQVTVEKMLLDLMLESENNSKTFEDIVQDMEIIPANDDTDWDDLRDNRDLKFFITWSPQERQLSDEDIEISSQQEKSWLRLRSLSLRSLAAAAHLSPQQVSNETQQAETNTMAASNNGESVDKSDILKRLLEDLTSHVGTIREDPHLDQKYCTQGPPKTNLSEYLAGKHDVILTAGLKMVLGSHEFSNLSSDDSSYEETQTMISQAMKDILSNLQESLRRSRRSLIIEKDGKKTFDRHILPETVQLVETFIFMILLSSVCFKMMKKVKQAAQKRGKKKKGAPPKPLPAVIDQFKSYMEEFHILLEGLHMAVMDTDMVFLALKLDHMQLTDGDHECFTEEEERAIWSKVEESYQESCKEMSDALKGKIEYFVSLKL</sequence>
<dbReference type="GO" id="GO:0007010">
    <property type="term" value="P:cytoskeleton organization"/>
    <property type="evidence" value="ECO:0000318"/>
    <property type="project" value="GO_Central"/>
</dbReference>
<dbReference type="GO" id="GO:0005737">
    <property type="term" value="C:cytoplasm"/>
    <property type="evidence" value="ECO:0000318"/>
    <property type="project" value="GO_Central"/>
</dbReference>
<evidence type="ECO:0000256" key="2">
    <source>
        <dbReference type="SAM" id="MobiDB-lite"/>
    </source>
</evidence>
<feature type="region of interest" description="Disordered" evidence="2">
    <location>
        <begin position="716"/>
        <end position="740"/>
    </location>
</feature>
<evidence type="ECO:0000313" key="3">
    <source>
        <dbReference type="EnsemblMetazoa" id="XP_030847246"/>
    </source>
</evidence>
<dbReference type="EnsemblMetazoa" id="XM_030991386">
    <property type="protein sequence ID" value="XP_030847246"/>
    <property type="gene ID" value="LOC755896"/>
</dbReference>
<name>A0A7M7P7M9_STRPU</name>
<protein>
    <recommendedName>
        <fullName evidence="5">N-terminal acetyltransferase B complex subunit NAA25 homolog</fullName>
    </recommendedName>
</protein>
<dbReference type="GO" id="GO:0031416">
    <property type="term" value="C:NatB complex"/>
    <property type="evidence" value="ECO:0000318"/>
    <property type="project" value="GO_Central"/>
</dbReference>
<dbReference type="OMA" id="WKRREHQ"/>
<dbReference type="CTD" id="80018"/>
<dbReference type="PANTHER" id="PTHR22767:SF3">
    <property type="entry name" value="N-ALPHA-ACETYLTRANSFERASE 25, NATB AUXILIARY SUBUNIT"/>
    <property type="match status" value="1"/>
</dbReference>
<dbReference type="GO" id="GO:0010698">
    <property type="term" value="F:acetyltransferase activator activity"/>
    <property type="evidence" value="ECO:0000318"/>
    <property type="project" value="GO_Central"/>
</dbReference>
<feature type="compositionally biased region" description="Polar residues" evidence="2">
    <location>
        <begin position="718"/>
        <end position="740"/>
    </location>
</feature>
<dbReference type="InterPro" id="IPR019183">
    <property type="entry name" value="NAA25_NatB_aux_su"/>
</dbReference>
<dbReference type="SUPFAM" id="SSF48452">
    <property type="entry name" value="TPR-like"/>
    <property type="match status" value="1"/>
</dbReference>
<dbReference type="RefSeq" id="XP_030847246.1">
    <property type="nucleotide sequence ID" value="XM_030991386.1"/>
</dbReference>
<evidence type="ECO:0000256" key="1">
    <source>
        <dbReference type="ARBA" id="ARBA00006298"/>
    </source>
</evidence>
<accession>A0A7M7P7M9</accession>